<evidence type="ECO:0000256" key="2">
    <source>
        <dbReference type="ARBA" id="ARBA00008661"/>
    </source>
</evidence>
<dbReference type="AlphaFoldDB" id="A0A5D3ANP2"/>
<evidence type="ECO:0000313" key="12">
    <source>
        <dbReference type="EMBL" id="TYJ51703.1"/>
    </source>
</evidence>
<evidence type="ECO:0000256" key="7">
    <source>
        <dbReference type="ARBA" id="ARBA00022989"/>
    </source>
</evidence>
<evidence type="ECO:0000256" key="11">
    <source>
        <dbReference type="SAM" id="MobiDB-lite"/>
    </source>
</evidence>
<dbReference type="EC" id="2.4.1.-" evidence="10"/>
<organism evidence="12 13">
    <name type="scientific">Cryptococcus floricola</name>
    <dbReference type="NCBI Taxonomy" id="2591691"/>
    <lineage>
        <taxon>Eukaryota</taxon>
        <taxon>Fungi</taxon>
        <taxon>Dikarya</taxon>
        <taxon>Basidiomycota</taxon>
        <taxon>Agaricomycotina</taxon>
        <taxon>Tremellomycetes</taxon>
        <taxon>Tremellales</taxon>
        <taxon>Cryptococcaceae</taxon>
        <taxon>Cryptococcus</taxon>
    </lineage>
</organism>
<dbReference type="Gene3D" id="3.90.550.50">
    <property type="match status" value="1"/>
</dbReference>
<comment type="similarity">
    <text evidence="2 10">Belongs to the glycosyltransferase 31 family.</text>
</comment>
<keyword evidence="6" id="KW-0735">Signal-anchor</keyword>
<accession>A0A5D3ANP2</accession>
<comment type="caution">
    <text evidence="12">The sequence shown here is derived from an EMBL/GenBank/DDBJ whole genome shotgun (WGS) entry which is preliminary data.</text>
</comment>
<dbReference type="EMBL" id="NIDF01000197">
    <property type="protein sequence ID" value="TYJ51703.1"/>
    <property type="molecule type" value="Genomic_DNA"/>
</dbReference>
<name>A0A5D3ANP2_9TREE</name>
<evidence type="ECO:0000256" key="1">
    <source>
        <dbReference type="ARBA" id="ARBA00004323"/>
    </source>
</evidence>
<evidence type="ECO:0000256" key="6">
    <source>
        <dbReference type="ARBA" id="ARBA00022968"/>
    </source>
</evidence>
<keyword evidence="9" id="KW-0472">Membrane</keyword>
<dbReference type="InterPro" id="IPR002659">
    <property type="entry name" value="Glyco_trans_31"/>
</dbReference>
<evidence type="ECO:0000256" key="10">
    <source>
        <dbReference type="RuleBase" id="RU363063"/>
    </source>
</evidence>
<gene>
    <name evidence="12" type="ORF">B9479_007706</name>
</gene>
<feature type="region of interest" description="Disordered" evidence="11">
    <location>
        <begin position="1"/>
        <end position="22"/>
    </location>
</feature>
<evidence type="ECO:0000256" key="8">
    <source>
        <dbReference type="ARBA" id="ARBA00023034"/>
    </source>
</evidence>
<dbReference type="GO" id="GO:0016758">
    <property type="term" value="F:hexosyltransferase activity"/>
    <property type="evidence" value="ECO:0007669"/>
    <property type="project" value="InterPro"/>
</dbReference>
<keyword evidence="7" id="KW-1133">Transmembrane helix</keyword>
<proteinExistence type="inferred from homology"/>
<evidence type="ECO:0000256" key="5">
    <source>
        <dbReference type="ARBA" id="ARBA00022692"/>
    </source>
</evidence>
<protein>
    <recommendedName>
        <fullName evidence="10">Hexosyltransferase</fullName>
        <ecNumber evidence="10">2.4.1.-</ecNumber>
    </recommendedName>
</protein>
<evidence type="ECO:0000256" key="3">
    <source>
        <dbReference type="ARBA" id="ARBA00022676"/>
    </source>
</evidence>
<comment type="subcellular location">
    <subcellularLocation>
        <location evidence="1 10">Golgi apparatus membrane</location>
        <topology evidence="1 10">Single-pass type II membrane protein</topology>
    </subcellularLocation>
</comment>
<dbReference type="PANTHER" id="PTHR11214:SF351">
    <property type="entry name" value="BETA-1,3-GALACTOSYLTRANSFERASE PVG3"/>
    <property type="match status" value="1"/>
</dbReference>
<keyword evidence="8 10" id="KW-0333">Golgi apparatus</keyword>
<sequence length="425" mass="48621">MLLHPPRPHRPHTPRSPSSHRFHLPTRRRPLLFLLCALTVLFAPVVYSVHSFLRTYRNFPRHQQYNLLLANSPAWAHPLVDALIGLPETKGMPPPNMVHGLREGRSMEEYSAPRLSLPVEGLDGELTSPAVLMLHIFSMPSPASRERRELIRLIDYFSAIPLPYRHLVEIKFIMGRYSPGHALYDENESREIEAEQKREKDLFILEDLEAGDNMNRGKTWEWLRQVGKEGGREAWWVMKCDDDTFPILPNLLPYLLAHSPGAPSYVGTSFGRWPGYHFYFEGMMYGFSWPVVKALSAANVSREDRNREWDEDAHMGHLMFSLPPSSSAPSDCAHTLASASSAIDPCTDLHRLDLSTRLGNYRANPLIALPIPGRRGSVGVHQLKTGTQFKNVVDEVKESWEERGLEWRWRVPRELGGVAEWDVDW</sequence>
<dbReference type="PANTHER" id="PTHR11214">
    <property type="entry name" value="BETA-1,3-N-ACETYLGLUCOSAMINYLTRANSFERASE"/>
    <property type="match status" value="1"/>
</dbReference>
<keyword evidence="4" id="KW-0808">Transferase</keyword>
<evidence type="ECO:0000256" key="9">
    <source>
        <dbReference type="ARBA" id="ARBA00023136"/>
    </source>
</evidence>
<dbReference type="GO" id="GO:0051072">
    <property type="term" value="P:4,6-pyruvylated galactose residue biosynthetic process"/>
    <property type="evidence" value="ECO:0007669"/>
    <property type="project" value="TreeGrafter"/>
</dbReference>
<keyword evidence="3 10" id="KW-0328">Glycosyltransferase</keyword>
<keyword evidence="13" id="KW-1185">Reference proteome</keyword>
<reference evidence="12 13" key="1">
    <citation type="submission" date="2017-05" db="EMBL/GenBank/DDBJ databases">
        <title>The Genome Sequence of Tsuchiyaea wingfieldii DSM 27421.</title>
        <authorList>
            <person name="Cuomo C."/>
            <person name="Passer A."/>
            <person name="Billmyre B."/>
            <person name="Heitman J."/>
        </authorList>
    </citation>
    <scope>NUCLEOTIDE SEQUENCE [LARGE SCALE GENOMIC DNA]</scope>
    <source>
        <strain evidence="12 13">DSM 27421</strain>
    </source>
</reference>
<keyword evidence="5" id="KW-0812">Transmembrane</keyword>
<dbReference type="Proteomes" id="UP000322245">
    <property type="component" value="Unassembled WGS sequence"/>
</dbReference>
<dbReference type="GO" id="GO:0000139">
    <property type="term" value="C:Golgi membrane"/>
    <property type="evidence" value="ECO:0007669"/>
    <property type="project" value="UniProtKB-SubCell"/>
</dbReference>
<evidence type="ECO:0000256" key="4">
    <source>
        <dbReference type="ARBA" id="ARBA00022679"/>
    </source>
</evidence>
<evidence type="ECO:0000313" key="13">
    <source>
        <dbReference type="Proteomes" id="UP000322245"/>
    </source>
</evidence>